<accession>A0A2V4MRV8</accession>
<gene>
    <name evidence="1" type="ORF">C7C46_33750</name>
</gene>
<sequence length="50" mass="5022">MNDGDRSIAPAEVGQLARAVLDAVGTVVVGKRDALELVLAGILAGGHVLL</sequence>
<comment type="caution">
    <text evidence="1">The sequence shown here is derived from an EMBL/GenBank/DDBJ whole genome shotgun (WGS) entry which is preliminary data.</text>
</comment>
<dbReference type="Proteomes" id="UP000248039">
    <property type="component" value="Unassembled WGS sequence"/>
</dbReference>
<organism evidence="1 2">
    <name type="scientific">Streptomyces tateyamensis</name>
    <dbReference type="NCBI Taxonomy" id="565073"/>
    <lineage>
        <taxon>Bacteria</taxon>
        <taxon>Bacillati</taxon>
        <taxon>Actinomycetota</taxon>
        <taxon>Actinomycetes</taxon>
        <taxon>Kitasatosporales</taxon>
        <taxon>Streptomycetaceae</taxon>
        <taxon>Streptomyces</taxon>
    </lineage>
</organism>
<dbReference type="EMBL" id="PYBW01000367">
    <property type="protein sequence ID" value="PYC61312.1"/>
    <property type="molecule type" value="Genomic_DNA"/>
</dbReference>
<name>A0A2V4MRV8_9ACTN</name>
<protein>
    <submittedName>
        <fullName evidence="1">ATPase</fullName>
    </submittedName>
</protein>
<evidence type="ECO:0000313" key="2">
    <source>
        <dbReference type="Proteomes" id="UP000248039"/>
    </source>
</evidence>
<evidence type="ECO:0000313" key="1">
    <source>
        <dbReference type="EMBL" id="PYC61312.1"/>
    </source>
</evidence>
<dbReference type="AlphaFoldDB" id="A0A2V4MRV8"/>
<proteinExistence type="predicted"/>
<reference evidence="1 2" key="1">
    <citation type="submission" date="2018-03" db="EMBL/GenBank/DDBJ databases">
        <title>Bioinformatic expansion and discovery of thiopeptide antibiotics.</title>
        <authorList>
            <person name="Schwalen C.J."/>
            <person name="Hudson G.A."/>
            <person name="Mitchell D.A."/>
        </authorList>
    </citation>
    <scope>NUCLEOTIDE SEQUENCE [LARGE SCALE GENOMIC DNA]</scope>
    <source>
        <strain evidence="1 2">ATCC 21389</strain>
    </source>
</reference>
<keyword evidence="2" id="KW-1185">Reference proteome</keyword>
<feature type="non-terminal residue" evidence="1">
    <location>
        <position position="50"/>
    </location>
</feature>